<gene>
    <name evidence="2" type="ORF">J5N97_006664</name>
</gene>
<evidence type="ECO:0000256" key="1">
    <source>
        <dbReference type="SAM" id="Phobius"/>
    </source>
</evidence>
<sequence>MIAGRDSMFDIHLTNLVEKSSFDGILYRKMAFFISSFWFRIISFLFFLFGFIAKHVFRIKREDCSQIEDFEVVKGEQSDFQEEETPSLSFKFEYQISEVGSLSGSDEPAVVPSMVTNISKYCFLSENDFRGFVQEPDSMTFHIQESFVDPGDENSESKLSSEKDLEQLQKNFSTMGKNKFLAEEFSGFDSDSESSTSDGYSVKNLIIDSDSDGILSDIDCGGYECESDTTEVTMNSKSHKPPKFHTSDSSDEEYIECKVTALTEDVQISEGIEWSFDAEVTRVSGKYSCSPDKIPVNKSSNSDEESCHHMLKLKEMNGVAGSSEIPESEEAQLPSSIDMLLEFMDSSDDEALSFANKEDTSADIECEKENNAETVQKFETSHSKDSDSEEFDELETLWEHQDLIEQLKMELKKARGIGLPTIFEESESPKSVDDLKPWKIDEKFSREDPMDELRKFYKCYRERMRKFDILNYQKMYSIGFLQLKDALQSLGSQRPLIQTMTSILSQNLRPFRHRQCTNDSSKKFIKELQSDLETVYVGQTCLSWEFLRWQYEKADQLLHPANTYRTHQYNHVAEELQQFQVIVQRFLENEAFQGPRLPNYVKNRCVLRNLLQVPLIKEDCMKEKMEELKKGNNAITGEMLEEILEETINVLWDFIKSDKDETPVILRGLLRTQVELQDPSDFKIMVDAQAILLKKERKLKDILRTGNCLVKKFKKLREDRSNQDIFFSQVDLKLVSRVLKMPRITTDQLIWCHKKLHKITFSERKVQRETAFLLFPC</sequence>
<keyword evidence="1" id="KW-1133">Transmembrane helix</keyword>
<keyword evidence="1" id="KW-0812">Transmembrane</keyword>
<dbReference type="Pfam" id="PF07891">
    <property type="entry name" value="DUF1666"/>
    <property type="match status" value="1"/>
</dbReference>
<dbReference type="Proteomes" id="UP001085076">
    <property type="component" value="Miscellaneous, Linkage group lg01"/>
</dbReference>
<accession>A0A9D5HTS2</accession>
<keyword evidence="3" id="KW-1185">Reference proteome</keyword>
<dbReference type="EMBL" id="JAGGNH010000001">
    <property type="protein sequence ID" value="KAJ0988308.1"/>
    <property type="molecule type" value="Genomic_DNA"/>
</dbReference>
<protein>
    <recommendedName>
        <fullName evidence="4">Ribosomal protein L34Ae</fullName>
    </recommendedName>
</protein>
<reference evidence="2" key="2">
    <citation type="journal article" date="2022" name="Hortic Res">
        <title>The genome of Dioscorea zingiberensis sheds light on the biosynthesis, origin and evolution of the medicinally important diosgenin saponins.</title>
        <authorList>
            <person name="Li Y."/>
            <person name="Tan C."/>
            <person name="Li Z."/>
            <person name="Guo J."/>
            <person name="Li S."/>
            <person name="Chen X."/>
            <person name="Wang C."/>
            <person name="Dai X."/>
            <person name="Yang H."/>
            <person name="Song W."/>
            <person name="Hou L."/>
            <person name="Xu J."/>
            <person name="Tong Z."/>
            <person name="Xu A."/>
            <person name="Yuan X."/>
            <person name="Wang W."/>
            <person name="Yang Q."/>
            <person name="Chen L."/>
            <person name="Sun Z."/>
            <person name="Wang K."/>
            <person name="Pan B."/>
            <person name="Chen J."/>
            <person name="Bao Y."/>
            <person name="Liu F."/>
            <person name="Qi X."/>
            <person name="Gang D.R."/>
            <person name="Wen J."/>
            <person name="Li J."/>
        </authorList>
    </citation>
    <scope>NUCLEOTIDE SEQUENCE</scope>
    <source>
        <strain evidence="2">Dzin_1.0</strain>
    </source>
</reference>
<dbReference type="OrthoDB" id="772197at2759"/>
<proteinExistence type="predicted"/>
<name>A0A9D5HTS2_9LILI</name>
<reference evidence="2" key="1">
    <citation type="submission" date="2021-03" db="EMBL/GenBank/DDBJ databases">
        <authorList>
            <person name="Li Z."/>
            <person name="Yang C."/>
        </authorList>
    </citation>
    <scope>NUCLEOTIDE SEQUENCE</scope>
    <source>
        <strain evidence="2">Dzin_1.0</strain>
        <tissue evidence="2">Leaf</tissue>
    </source>
</reference>
<dbReference type="AlphaFoldDB" id="A0A9D5HTS2"/>
<evidence type="ECO:0000313" key="3">
    <source>
        <dbReference type="Proteomes" id="UP001085076"/>
    </source>
</evidence>
<dbReference type="PANTHER" id="PTHR46741:SF2">
    <property type="entry name" value="RIBOSOMAL PROTEIN L34AE"/>
    <property type="match status" value="1"/>
</dbReference>
<keyword evidence="1" id="KW-0472">Membrane</keyword>
<feature type="transmembrane region" description="Helical" evidence="1">
    <location>
        <begin position="37"/>
        <end position="57"/>
    </location>
</feature>
<dbReference type="InterPro" id="IPR012870">
    <property type="entry name" value="DUF1666"/>
</dbReference>
<evidence type="ECO:0000313" key="2">
    <source>
        <dbReference type="EMBL" id="KAJ0988308.1"/>
    </source>
</evidence>
<evidence type="ECO:0008006" key="4">
    <source>
        <dbReference type="Google" id="ProtNLM"/>
    </source>
</evidence>
<organism evidence="2 3">
    <name type="scientific">Dioscorea zingiberensis</name>
    <dbReference type="NCBI Taxonomy" id="325984"/>
    <lineage>
        <taxon>Eukaryota</taxon>
        <taxon>Viridiplantae</taxon>
        <taxon>Streptophyta</taxon>
        <taxon>Embryophyta</taxon>
        <taxon>Tracheophyta</taxon>
        <taxon>Spermatophyta</taxon>
        <taxon>Magnoliopsida</taxon>
        <taxon>Liliopsida</taxon>
        <taxon>Dioscoreales</taxon>
        <taxon>Dioscoreaceae</taxon>
        <taxon>Dioscorea</taxon>
    </lineage>
</organism>
<comment type="caution">
    <text evidence="2">The sequence shown here is derived from an EMBL/GenBank/DDBJ whole genome shotgun (WGS) entry which is preliminary data.</text>
</comment>
<dbReference type="PANTHER" id="PTHR46741">
    <property type="entry name" value="OS09G0413600 PROTEIN"/>
    <property type="match status" value="1"/>
</dbReference>